<accession>A0A484P0L6</accession>
<organism evidence="2">
    <name type="scientific">plant metagenome</name>
    <dbReference type="NCBI Taxonomy" id="1297885"/>
    <lineage>
        <taxon>unclassified sequences</taxon>
        <taxon>metagenomes</taxon>
        <taxon>organismal metagenomes</taxon>
    </lineage>
</organism>
<sequence>MSAFLQDFARRFADLDADTLDRLPTLYTDDVRFRDPLHEIQGIQALHAYFEKLYANVESLRFDFQGMDEVRAGEGYLRWVMIYRHPRIARGEPVQVEGCSHLLWRDKVHAHRDYFDAGALLYEHLPLLGGAISLLKGRLA</sequence>
<dbReference type="Pfam" id="PF12680">
    <property type="entry name" value="SnoaL_2"/>
    <property type="match status" value="1"/>
</dbReference>
<feature type="domain" description="SnoaL-like" evidence="1">
    <location>
        <begin position="12"/>
        <end position="106"/>
    </location>
</feature>
<name>A0A484P0L6_9ZZZZ</name>
<evidence type="ECO:0000313" key="2">
    <source>
        <dbReference type="EMBL" id="VFR19125.1"/>
    </source>
</evidence>
<dbReference type="EMBL" id="CAADHZ010000003">
    <property type="protein sequence ID" value="VFR19125.1"/>
    <property type="molecule type" value="Genomic_DNA"/>
</dbReference>
<gene>
    <name evidence="2" type="ORF">ANDO1_3659</name>
    <name evidence="3" type="ORF">ANDO2_3564</name>
</gene>
<dbReference type="SUPFAM" id="SSF54427">
    <property type="entry name" value="NTF2-like"/>
    <property type="match status" value="1"/>
</dbReference>
<reference evidence="2" key="1">
    <citation type="submission" date="2019-03" db="EMBL/GenBank/DDBJ databases">
        <authorList>
            <person name="Danneels B."/>
        </authorList>
    </citation>
    <scope>NUCLEOTIDE SEQUENCE</scope>
</reference>
<dbReference type="AlphaFoldDB" id="A0A484P0L6"/>
<dbReference type="Gene3D" id="3.10.450.50">
    <property type="match status" value="1"/>
</dbReference>
<dbReference type="InterPro" id="IPR032710">
    <property type="entry name" value="NTF2-like_dom_sf"/>
</dbReference>
<dbReference type="EMBL" id="CAADIB010000009">
    <property type="protein sequence ID" value="VFR28243.1"/>
    <property type="molecule type" value="Genomic_DNA"/>
</dbReference>
<evidence type="ECO:0000313" key="3">
    <source>
        <dbReference type="EMBL" id="VFR28243.1"/>
    </source>
</evidence>
<protein>
    <submittedName>
        <fullName evidence="2">FIG002994: Putative transcriptional regulator</fullName>
    </submittedName>
</protein>
<proteinExistence type="predicted"/>
<dbReference type="InterPro" id="IPR037401">
    <property type="entry name" value="SnoaL-like"/>
</dbReference>
<evidence type="ECO:0000259" key="1">
    <source>
        <dbReference type="Pfam" id="PF12680"/>
    </source>
</evidence>